<organism evidence="5 6">
    <name type="scientific">Paenibacillus roseus</name>
    <dbReference type="NCBI Taxonomy" id="2798579"/>
    <lineage>
        <taxon>Bacteria</taxon>
        <taxon>Bacillati</taxon>
        <taxon>Bacillota</taxon>
        <taxon>Bacilli</taxon>
        <taxon>Bacillales</taxon>
        <taxon>Paenibacillaceae</taxon>
        <taxon>Paenibacillus</taxon>
    </lineage>
</organism>
<comment type="caution">
    <text evidence="5">The sequence shown here is derived from an EMBL/GenBank/DDBJ whole genome shotgun (WGS) entry which is preliminary data.</text>
</comment>
<dbReference type="EMBL" id="JAELUP010000077">
    <property type="protein sequence ID" value="MBJ6362569.1"/>
    <property type="molecule type" value="Genomic_DNA"/>
</dbReference>
<dbReference type="InterPro" id="IPR050582">
    <property type="entry name" value="HAD-like_SerB"/>
</dbReference>
<dbReference type="GO" id="GO:0016787">
    <property type="term" value="F:hydrolase activity"/>
    <property type="evidence" value="ECO:0007669"/>
    <property type="project" value="UniProtKB-KW"/>
</dbReference>
<evidence type="ECO:0000313" key="5">
    <source>
        <dbReference type="EMBL" id="MBJ6362569.1"/>
    </source>
</evidence>
<keyword evidence="4" id="KW-0460">Magnesium</keyword>
<reference evidence="5" key="1">
    <citation type="submission" date="2020-12" db="EMBL/GenBank/DDBJ databases">
        <authorList>
            <person name="Huq M.A."/>
        </authorList>
    </citation>
    <scope>NUCLEOTIDE SEQUENCE</scope>
    <source>
        <strain evidence="5">MAHUQ-46</strain>
    </source>
</reference>
<evidence type="ECO:0000256" key="3">
    <source>
        <dbReference type="ARBA" id="ARBA00022801"/>
    </source>
</evidence>
<gene>
    <name evidence="5" type="ORF">JFN88_15145</name>
</gene>
<keyword evidence="3 5" id="KW-0378">Hydrolase</keyword>
<dbReference type="GO" id="GO:0046872">
    <property type="term" value="F:metal ion binding"/>
    <property type="evidence" value="ECO:0007669"/>
    <property type="project" value="UniProtKB-KW"/>
</dbReference>
<dbReference type="RefSeq" id="WP_199020111.1">
    <property type="nucleotide sequence ID" value="NZ_JAELUP010000077.1"/>
</dbReference>
<name>A0A934J6D6_9BACL</name>
<evidence type="ECO:0000313" key="6">
    <source>
        <dbReference type="Proteomes" id="UP000640274"/>
    </source>
</evidence>
<evidence type="ECO:0000256" key="4">
    <source>
        <dbReference type="ARBA" id="ARBA00022842"/>
    </source>
</evidence>
<protein>
    <submittedName>
        <fullName evidence="5">Haloacid dehalogenase-like hydrolase</fullName>
    </submittedName>
</protein>
<dbReference type="Gene3D" id="3.40.50.1000">
    <property type="entry name" value="HAD superfamily/HAD-like"/>
    <property type="match status" value="1"/>
</dbReference>
<dbReference type="InterPro" id="IPR023214">
    <property type="entry name" value="HAD_sf"/>
</dbReference>
<dbReference type="InterPro" id="IPR036412">
    <property type="entry name" value="HAD-like_sf"/>
</dbReference>
<keyword evidence="2" id="KW-0479">Metal-binding</keyword>
<evidence type="ECO:0000256" key="2">
    <source>
        <dbReference type="ARBA" id="ARBA00022723"/>
    </source>
</evidence>
<proteinExistence type="inferred from homology"/>
<dbReference type="PANTHER" id="PTHR43344">
    <property type="entry name" value="PHOSPHOSERINE PHOSPHATASE"/>
    <property type="match status" value="1"/>
</dbReference>
<comment type="similarity">
    <text evidence="1">Belongs to the HAD-like hydrolase superfamily. SerB family.</text>
</comment>
<accession>A0A934J6D6</accession>
<dbReference type="SUPFAM" id="SSF56784">
    <property type="entry name" value="HAD-like"/>
    <property type="match status" value="1"/>
</dbReference>
<dbReference type="Proteomes" id="UP000640274">
    <property type="component" value="Unassembled WGS sequence"/>
</dbReference>
<sequence>MHYALIDWDNTLHRGYTIYGLADHLVEQQLVSGQLLLVFKELEHQYLAGTLPYADYTERTCASFAKALAGCSFADYVDAVRSYRPLNEAGLFPDAYRLFQLLNKYGIRTYLVSGAPLDLLETYRDQLGLRDIFAFQLKTAHGRITGQVAQNYGLNKERILRHASFQSLDSVHLLSMGDAVADIPLLNNSLIPIVVGKHDLTLRPELTPIRFTRQEWNLELVEERIRQVIEQPINH</sequence>
<keyword evidence="6" id="KW-1185">Reference proteome</keyword>
<evidence type="ECO:0000256" key="1">
    <source>
        <dbReference type="ARBA" id="ARBA00009184"/>
    </source>
</evidence>
<dbReference type="PANTHER" id="PTHR43344:SF13">
    <property type="entry name" value="PHOSPHATASE RV3661-RELATED"/>
    <property type="match status" value="1"/>
</dbReference>
<dbReference type="AlphaFoldDB" id="A0A934J6D6"/>
<dbReference type="Pfam" id="PF12710">
    <property type="entry name" value="HAD"/>
    <property type="match status" value="1"/>
</dbReference>